<accession>A0A8S1ELU7</accession>
<proteinExistence type="predicted"/>
<dbReference type="AlphaFoldDB" id="A0A8S1ELU7"/>
<sequence length="122" mass="13704">MSLAILGIIECCGHVERVSSSTMMHTRRRRSLDDAFIEFGTLEDYSSDSDGLFKKIDKMAKSLNLNTTTSRNTYDDDGKIGVKYVFKNVDCDEMTKFAEAVKDTIDFIVSARLVCGEIDIDI</sequence>
<gene>
    <name evidence="1" type="ORF">CBOVIS_LOCUS1995</name>
    <name evidence="2" type="ORF">CBOVIS_LOCUS1998</name>
</gene>
<dbReference type="InterPro" id="IPR035126">
    <property type="entry name" value="SCVP"/>
</dbReference>
<dbReference type="Proteomes" id="UP000494206">
    <property type="component" value="Unassembled WGS sequence"/>
</dbReference>
<protein>
    <submittedName>
        <fullName evidence="2">Uncharacterized protein</fullName>
    </submittedName>
</protein>
<name>A0A8S1ELU7_9PELO</name>
<dbReference type="Pfam" id="PF17619">
    <property type="entry name" value="SCVP"/>
    <property type="match status" value="1"/>
</dbReference>
<dbReference type="EMBL" id="CADEPM010000001">
    <property type="protein sequence ID" value="CAB3398755.1"/>
    <property type="molecule type" value="Genomic_DNA"/>
</dbReference>
<evidence type="ECO:0000313" key="1">
    <source>
        <dbReference type="EMBL" id="CAB3398755.1"/>
    </source>
</evidence>
<organism evidence="2 3">
    <name type="scientific">Caenorhabditis bovis</name>
    <dbReference type="NCBI Taxonomy" id="2654633"/>
    <lineage>
        <taxon>Eukaryota</taxon>
        <taxon>Metazoa</taxon>
        <taxon>Ecdysozoa</taxon>
        <taxon>Nematoda</taxon>
        <taxon>Chromadorea</taxon>
        <taxon>Rhabditida</taxon>
        <taxon>Rhabditina</taxon>
        <taxon>Rhabditomorpha</taxon>
        <taxon>Rhabditoidea</taxon>
        <taxon>Rhabditidae</taxon>
        <taxon>Peloderinae</taxon>
        <taxon>Caenorhabditis</taxon>
    </lineage>
</organism>
<dbReference type="EMBL" id="CADEPM010000001">
    <property type="protein sequence ID" value="CAB3398758.1"/>
    <property type="molecule type" value="Genomic_DNA"/>
</dbReference>
<reference evidence="2 3" key="1">
    <citation type="submission" date="2020-04" db="EMBL/GenBank/DDBJ databases">
        <authorList>
            <person name="Laetsch R D."/>
            <person name="Stevens L."/>
            <person name="Kumar S."/>
            <person name="Blaxter L. M."/>
        </authorList>
    </citation>
    <scope>NUCLEOTIDE SEQUENCE [LARGE SCALE GENOMIC DNA]</scope>
</reference>
<keyword evidence="3" id="KW-1185">Reference proteome</keyword>
<comment type="caution">
    <text evidence="2">The sequence shown here is derived from an EMBL/GenBank/DDBJ whole genome shotgun (WGS) entry which is preliminary data.</text>
</comment>
<evidence type="ECO:0000313" key="3">
    <source>
        <dbReference type="Proteomes" id="UP000494206"/>
    </source>
</evidence>
<evidence type="ECO:0000313" key="2">
    <source>
        <dbReference type="EMBL" id="CAB3398758.1"/>
    </source>
</evidence>